<feature type="compositionally biased region" description="Polar residues" evidence="2">
    <location>
        <begin position="670"/>
        <end position="691"/>
    </location>
</feature>
<evidence type="ECO:0000313" key="3">
    <source>
        <dbReference type="EMBL" id="GFR63400.1"/>
    </source>
</evidence>
<feature type="region of interest" description="Disordered" evidence="2">
    <location>
        <begin position="666"/>
        <end position="691"/>
    </location>
</feature>
<feature type="compositionally biased region" description="Polar residues" evidence="2">
    <location>
        <begin position="1015"/>
        <end position="1026"/>
    </location>
</feature>
<protein>
    <submittedName>
        <fullName evidence="3">Uncharacterized protein</fullName>
    </submittedName>
</protein>
<feature type="region of interest" description="Disordered" evidence="2">
    <location>
        <begin position="803"/>
        <end position="838"/>
    </location>
</feature>
<organism evidence="3 4">
    <name type="scientific">Elysia marginata</name>
    <dbReference type="NCBI Taxonomy" id="1093978"/>
    <lineage>
        <taxon>Eukaryota</taxon>
        <taxon>Metazoa</taxon>
        <taxon>Spiralia</taxon>
        <taxon>Lophotrochozoa</taxon>
        <taxon>Mollusca</taxon>
        <taxon>Gastropoda</taxon>
        <taxon>Heterobranchia</taxon>
        <taxon>Euthyneura</taxon>
        <taxon>Panpulmonata</taxon>
        <taxon>Sacoglossa</taxon>
        <taxon>Placobranchoidea</taxon>
        <taxon>Plakobranchidae</taxon>
        <taxon>Elysia</taxon>
    </lineage>
</organism>
<feature type="compositionally biased region" description="Low complexity" evidence="2">
    <location>
        <begin position="1004"/>
        <end position="1014"/>
    </location>
</feature>
<gene>
    <name evidence="3" type="ORF">ElyMa_005483700</name>
</gene>
<feature type="region of interest" description="Disordered" evidence="2">
    <location>
        <begin position="956"/>
        <end position="1026"/>
    </location>
</feature>
<feature type="compositionally biased region" description="Polar residues" evidence="2">
    <location>
        <begin position="870"/>
        <end position="888"/>
    </location>
</feature>
<keyword evidence="1" id="KW-0175">Coiled coil</keyword>
<name>A0AAV4ERU7_9GAST</name>
<feature type="compositionally biased region" description="Basic residues" evidence="2">
    <location>
        <begin position="394"/>
        <end position="410"/>
    </location>
</feature>
<feature type="region of interest" description="Disordered" evidence="2">
    <location>
        <begin position="870"/>
        <end position="905"/>
    </location>
</feature>
<reference evidence="3 4" key="1">
    <citation type="journal article" date="2021" name="Elife">
        <title>Chloroplast acquisition without the gene transfer in kleptoplastic sea slugs, Plakobranchus ocellatus.</title>
        <authorList>
            <person name="Maeda T."/>
            <person name="Takahashi S."/>
            <person name="Yoshida T."/>
            <person name="Shimamura S."/>
            <person name="Takaki Y."/>
            <person name="Nagai Y."/>
            <person name="Toyoda A."/>
            <person name="Suzuki Y."/>
            <person name="Arimoto A."/>
            <person name="Ishii H."/>
            <person name="Satoh N."/>
            <person name="Nishiyama T."/>
            <person name="Hasebe M."/>
            <person name="Maruyama T."/>
            <person name="Minagawa J."/>
            <person name="Obokata J."/>
            <person name="Shigenobu S."/>
        </authorList>
    </citation>
    <scope>NUCLEOTIDE SEQUENCE [LARGE SCALE GENOMIC DNA]</scope>
</reference>
<comment type="caution">
    <text evidence="3">The sequence shown here is derived from an EMBL/GenBank/DDBJ whole genome shotgun (WGS) entry which is preliminary data.</text>
</comment>
<feature type="compositionally biased region" description="Basic and acidic residues" evidence="2">
    <location>
        <begin position="1204"/>
        <end position="1213"/>
    </location>
</feature>
<feature type="compositionally biased region" description="Low complexity" evidence="2">
    <location>
        <begin position="1491"/>
        <end position="1507"/>
    </location>
</feature>
<feature type="region of interest" description="Disordered" evidence="2">
    <location>
        <begin position="1427"/>
        <end position="1452"/>
    </location>
</feature>
<dbReference type="Proteomes" id="UP000762676">
    <property type="component" value="Unassembled WGS sequence"/>
</dbReference>
<feature type="region of interest" description="Disordered" evidence="2">
    <location>
        <begin position="500"/>
        <end position="530"/>
    </location>
</feature>
<feature type="region of interest" description="Disordered" evidence="2">
    <location>
        <begin position="1531"/>
        <end position="1553"/>
    </location>
</feature>
<feature type="region of interest" description="Disordered" evidence="2">
    <location>
        <begin position="606"/>
        <end position="636"/>
    </location>
</feature>
<feature type="region of interest" description="Disordered" evidence="2">
    <location>
        <begin position="1"/>
        <end position="49"/>
    </location>
</feature>
<feature type="compositionally biased region" description="Polar residues" evidence="2">
    <location>
        <begin position="1124"/>
        <end position="1134"/>
    </location>
</feature>
<feature type="region of interest" description="Disordered" evidence="2">
    <location>
        <begin position="1466"/>
        <end position="1512"/>
    </location>
</feature>
<feature type="region of interest" description="Disordered" evidence="2">
    <location>
        <begin position="1756"/>
        <end position="1790"/>
    </location>
</feature>
<feature type="compositionally biased region" description="Basic residues" evidence="2">
    <location>
        <begin position="504"/>
        <end position="513"/>
    </location>
</feature>
<feature type="compositionally biased region" description="Basic and acidic residues" evidence="2">
    <location>
        <begin position="606"/>
        <end position="622"/>
    </location>
</feature>
<feature type="compositionally biased region" description="Basic residues" evidence="2">
    <location>
        <begin position="1431"/>
        <end position="1444"/>
    </location>
</feature>
<sequence>MKLKELVANSLPRVRGKKKKSSSAGGCTAFSHSSSPKPGEDLPLSSPASVAMATSSFTVSDDWSGREQLSSGQTNGQASFSSFFPAGSETTTGRNKDPQTLGLVWHGNALYRGPRGSSTERVFSQDISTSLKVPSSGCRAGPYRGMSTSHSAEGISLQHLMAMSRSGHDARMAVSEYAGSCASQMSVISESAVEAYSAALRQRQHYHHHQQQQHHLSNLSAHYHQHSHQHFHHYHHHHNVPPSRAMPLTQQPPPGQRLQVNKSHVNSVHDYANSVSSYAPPYVASPMFPHSAAQQWHAQTKGRNGKRQELGFFRKSFASFKSIRKHTSSHGNHTIISPATGKPGSVAPLTRANLAASEHLRCSVCPYPDEGGVASTTVTAALLSSHKPEVGPVKPKRRGLRGLSKSKSKKITGGGKENRSKPVDSSSCFSDSDAHSMLVAVGQPITDLYPSWDRAQRKQGARESFYSARVCADSREGSCYRDLDPTCLDSTSLSGYDSDFPRGTKVHRSRSRIRTNPWLPSPQPSLGVDGGNRRCGGASELRESQEDVAVGESFERFMPGASISRSASFEHRRPATLKSLTSSYHPGCQKFSNMDPDAIKPELEKNFSSSRCHDVPHSDSKSIQRPLTPSVDPDSLVTMSLDRPQKTKSPVGRKWPWWSFGRRNSKKENNNIGGSAVSATQHVSTPPPQHATQNVYAPLVTAGSPLTPASSLVNCAPSLCSPTDTVSFANRKVDARAQSPNQKLNDLNMETAAQVVRTRPRSIVSPNSEFILLAGHLEQLAHNISFEYEDVLDSVDSVSLPKSANCNLSSNRTQQSSDINLDNNEGSVTDPSLSELSGVSITNSENNHVGTSFCNSGGLLSLNTPESPFSSTSGCSLASPSGKMSNPAHSPDSGVGGLGSTDGDLEVLSTTRADTASCSSHVDQAHTPLSGLDQTVSKQLLDSSIVALQETQVKMLHHDRSENQPSSFSSGQDDDSSATISESDVDNTHYHDGSVLQKPFDLTSSSSDMRISTSEEVNPSPLKNNFHNQNMAPVISAAQLTASAMGSRASILKHSGTGVDTMTSGLVLITAIPIESTSKDKKSVSGASKLRKQSHSRSFVNDDTRWSLDNNSNDCLSDRKMHNSSKLSESMVSSNGTLPPFPGSLVRTCHLDAAVVLEENLRLVRAPSVEDFACFVEDCLIPHNHLQNSATDTKRGRSIGEPSRITENEDKQSHTKAHMGTISSDLIGIDSTPVMNASFDMTDACVQTDFEEEEEDYARLGESELGALESLEFTALDPAESTRRWLLTGNMQGSADTGYASQTRDSQIFMDDVTRSQTRDSQIFMDDVTRSQTRDSQIFMDDVTRYSGCESKLPLFSCYTDRTNSDSSEERTPRNSMCFDNDLYFETNHPASPSGLRAFLEEGPVLYKPSPALRGDHAVSAPTQTALWGHQKQHVSPKTQHRSNRSISPFNAGQTFSNIEHEFEEEMFQQHQHPHGPFKSQLAHRKRFSDSSDSTLESESSRLSSYSGGAPVGELHDVAARYREILGESRSLDHEDLSEPETQTAKHGCCSEDSPKMKLINKVGEGNKDSPRTENPQVPLAITTSISHARHVQPSQLRNGCNVDREQNHPNPLLTASSSRVDVQISPNTDRADYLEVLLDAPLDRPNLKRPLFLVPRVSAVDTSSPDTMCSDSRFYTSENQRERSCGLDQGMCETFSSVRHMAKKIRFKEKHACDKKRSPHCEDNKSVTTSSTYAPRDAACNKTRSVSALDKKAALTGQTNKRTKTTTPSGLSFENKSYQSLGENSTERPAAWESFSVTDRKDTRVKKSHHRCHETNDTAQVEEDTRILAERVKSLQREKDEVYRKLQAAQLDELTRKGNLEELRRHAQNGHKNTLLRTLRDLRDKLESQKRLLQEKKKPPKQV</sequence>
<feature type="region of interest" description="Disordered" evidence="2">
    <location>
        <begin position="1190"/>
        <end position="1217"/>
    </location>
</feature>
<keyword evidence="4" id="KW-1185">Reference proteome</keyword>
<evidence type="ECO:0000256" key="2">
    <source>
        <dbReference type="SAM" id="MobiDB-lite"/>
    </source>
</evidence>
<feature type="compositionally biased region" description="Basic residues" evidence="2">
    <location>
        <begin position="1472"/>
        <end position="1487"/>
    </location>
</feature>
<feature type="region of interest" description="Disordered" evidence="2">
    <location>
        <begin position="1080"/>
        <end position="1134"/>
    </location>
</feature>
<feature type="compositionally biased region" description="Polar residues" evidence="2">
    <location>
        <begin position="1769"/>
        <end position="1785"/>
    </location>
</feature>
<evidence type="ECO:0000256" key="1">
    <source>
        <dbReference type="SAM" id="Coils"/>
    </source>
</evidence>
<feature type="coiled-coil region" evidence="1">
    <location>
        <begin position="1833"/>
        <end position="1897"/>
    </location>
</feature>
<proteinExistence type="predicted"/>
<feature type="region of interest" description="Disordered" evidence="2">
    <location>
        <begin position="61"/>
        <end position="99"/>
    </location>
</feature>
<feature type="region of interest" description="Disordered" evidence="2">
    <location>
        <begin position="387"/>
        <end position="429"/>
    </location>
</feature>
<dbReference type="EMBL" id="BMAT01010917">
    <property type="protein sequence ID" value="GFR63400.1"/>
    <property type="molecule type" value="Genomic_DNA"/>
</dbReference>
<feature type="compositionally biased region" description="Polar residues" evidence="2">
    <location>
        <begin position="61"/>
        <end position="93"/>
    </location>
</feature>
<evidence type="ECO:0000313" key="4">
    <source>
        <dbReference type="Proteomes" id="UP000762676"/>
    </source>
</evidence>
<accession>A0AAV4ERU7</accession>